<feature type="transmembrane region" description="Helical" evidence="1">
    <location>
        <begin position="82"/>
        <end position="107"/>
    </location>
</feature>
<evidence type="ECO:0000256" key="1">
    <source>
        <dbReference type="SAM" id="Phobius"/>
    </source>
</evidence>
<proteinExistence type="predicted"/>
<keyword evidence="1" id="KW-0812">Transmembrane</keyword>
<evidence type="ECO:0000313" key="2">
    <source>
        <dbReference type="EMBL" id="CAD1846491.1"/>
    </source>
</evidence>
<keyword evidence="1" id="KW-0472">Membrane</keyword>
<protein>
    <recommendedName>
        <fullName evidence="3">Acid phosphatase</fullName>
    </recommendedName>
</protein>
<sequence>MARDRAPCILALYRCRSCSSTSFGEDHTLFNLALRIVLLERRSRSNFRSYFNLQLGLFYGFYPDMGGHYVMESGVYMSSYAATIFITALLTIGVLLLAVLVALTVMLESCQRTNSGAYKQSVTNDQYDYCKIIAFHAELNNSEEDETPTFCKEIALNYFSQVQFTQDLNLTVHLAESYFSVLKPNEDGLDAILMDIDDLILEEVATNNSSTQQCLLPLLVLTNVRNKQVDELKHSAQLIVFRFLMKLQASGWSLHFFTRKPSWNSDTIIETLKFAGYEKWSSLVMRSDEELQLENWNTSPEEECNCKIKDIELRV</sequence>
<dbReference type="EMBL" id="CAJEUB010000017">
    <property type="protein sequence ID" value="CAD1846491.1"/>
    <property type="molecule type" value="Genomic_DNA"/>
</dbReference>
<reference evidence="2" key="1">
    <citation type="submission" date="2020-07" db="EMBL/GenBank/DDBJ databases">
        <authorList>
            <person name="Lin J."/>
        </authorList>
    </citation>
    <scope>NUCLEOTIDE SEQUENCE</scope>
</reference>
<name>A0A6V7QUF7_ANACO</name>
<accession>A0A6V7QUF7</accession>
<dbReference type="Pfam" id="PF03767">
    <property type="entry name" value="Acid_phosphat_B"/>
    <property type="match status" value="1"/>
</dbReference>
<dbReference type="InterPro" id="IPR023214">
    <property type="entry name" value="HAD_sf"/>
</dbReference>
<keyword evidence="1" id="KW-1133">Transmembrane helix</keyword>
<dbReference type="PANTHER" id="PTHR31284">
    <property type="entry name" value="ACID PHOSPHATASE-LIKE PROTEIN"/>
    <property type="match status" value="1"/>
</dbReference>
<evidence type="ECO:0008006" key="3">
    <source>
        <dbReference type="Google" id="ProtNLM"/>
    </source>
</evidence>
<dbReference type="PANTHER" id="PTHR31284:SF22">
    <property type="entry name" value="ACID PHOSPHATASE"/>
    <property type="match status" value="1"/>
</dbReference>
<dbReference type="AlphaFoldDB" id="A0A6V7QUF7"/>
<dbReference type="Gene3D" id="3.40.50.1000">
    <property type="entry name" value="HAD superfamily/HAD-like"/>
    <property type="match status" value="1"/>
</dbReference>
<dbReference type="InterPro" id="IPR005519">
    <property type="entry name" value="Acid_phosphat_B-like"/>
</dbReference>
<gene>
    <name evidence="2" type="ORF">CB5_LOCUS29702</name>
</gene>
<organism evidence="2">
    <name type="scientific">Ananas comosus var. bracteatus</name>
    <name type="common">red pineapple</name>
    <dbReference type="NCBI Taxonomy" id="296719"/>
    <lineage>
        <taxon>Eukaryota</taxon>
        <taxon>Viridiplantae</taxon>
        <taxon>Streptophyta</taxon>
        <taxon>Embryophyta</taxon>
        <taxon>Tracheophyta</taxon>
        <taxon>Spermatophyta</taxon>
        <taxon>Magnoliopsida</taxon>
        <taxon>Liliopsida</taxon>
        <taxon>Poales</taxon>
        <taxon>Bromeliaceae</taxon>
        <taxon>Bromelioideae</taxon>
        <taxon>Ananas</taxon>
    </lineage>
</organism>
<feature type="transmembrane region" description="Helical" evidence="1">
    <location>
        <begin position="45"/>
        <end position="62"/>
    </location>
</feature>